<accession>A0AAV9BZD9</accession>
<comment type="caution">
    <text evidence="13">The sequence shown here is derived from an EMBL/GenBank/DDBJ whole genome shotgun (WGS) entry which is preliminary data.</text>
</comment>
<evidence type="ECO:0000256" key="7">
    <source>
        <dbReference type="ARBA" id="ARBA00022786"/>
    </source>
</evidence>
<comment type="subcellular location">
    <subcellularLocation>
        <location evidence="2">Endomembrane system</location>
        <topology evidence="2">Multi-pass membrane protein</topology>
    </subcellularLocation>
</comment>
<gene>
    <name evidence="13" type="ORF">QJS10_CPB22g01018</name>
</gene>
<keyword evidence="8 10" id="KW-1133">Transmembrane helix</keyword>
<feature type="transmembrane region" description="Helical" evidence="10">
    <location>
        <begin position="520"/>
        <end position="543"/>
    </location>
</feature>
<evidence type="ECO:0000259" key="11">
    <source>
        <dbReference type="Pfam" id="PF11145"/>
    </source>
</evidence>
<keyword evidence="9 10" id="KW-0472">Membrane</keyword>
<feature type="domain" description="DUF2921" evidence="12">
    <location>
        <begin position="265"/>
        <end position="421"/>
    </location>
</feature>
<feature type="domain" description="DUF2921" evidence="12">
    <location>
        <begin position="36"/>
        <end position="213"/>
    </location>
</feature>
<evidence type="ECO:0000256" key="8">
    <source>
        <dbReference type="ARBA" id="ARBA00022989"/>
    </source>
</evidence>
<dbReference type="InterPro" id="IPR021319">
    <property type="entry name" value="DUF2921"/>
</dbReference>
<dbReference type="Pfam" id="PF25333">
    <property type="entry name" value="DUF2921_N"/>
    <property type="match status" value="2"/>
</dbReference>
<feature type="domain" description="SWEET-like" evidence="11">
    <location>
        <begin position="436"/>
        <end position="714"/>
    </location>
</feature>
<protein>
    <recommendedName>
        <fullName evidence="4">RING-type E3 ubiquitin transferase</fullName>
        <ecNumber evidence="4">2.3.2.27</ecNumber>
    </recommendedName>
</protein>
<evidence type="ECO:0000256" key="5">
    <source>
        <dbReference type="ARBA" id="ARBA00022679"/>
    </source>
</evidence>
<evidence type="ECO:0000256" key="10">
    <source>
        <dbReference type="SAM" id="Phobius"/>
    </source>
</evidence>
<comment type="catalytic activity">
    <reaction evidence="1">
        <text>S-ubiquitinyl-[E2 ubiquitin-conjugating enzyme]-L-cysteine + [acceptor protein]-L-lysine = [E2 ubiquitin-conjugating enzyme]-L-cysteine + N(6)-ubiquitinyl-[acceptor protein]-L-lysine.</text>
        <dbReference type="EC" id="2.3.2.27"/>
    </reaction>
</comment>
<feature type="transmembrane region" description="Helical" evidence="10">
    <location>
        <begin position="690"/>
        <end position="709"/>
    </location>
</feature>
<keyword evidence="5" id="KW-0808">Transferase</keyword>
<name>A0AAV9BZD9_ACOCL</name>
<dbReference type="GO" id="GO:0061630">
    <property type="term" value="F:ubiquitin protein ligase activity"/>
    <property type="evidence" value="ECO:0007669"/>
    <property type="project" value="UniProtKB-EC"/>
</dbReference>
<evidence type="ECO:0000313" key="13">
    <source>
        <dbReference type="EMBL" id="KAK1281921.1"/>
    </source>
</evidence>
<evidence type="ECO:0000313" key="14">
    <source>
        <dbReference type="Proteomes" id="UP001180020"/>
    </source>
</evidence>
<dbReference type="Proteomes" id="UP001180020">
    <property type="component" value="Unassembled WGS sequence"/>
</dbReference>
<comment type="pathway">
    <text evidence="3">Protein modification; protein ubiquitination.</text>
</comment>
<reference evidence="13" key="1">
    <citation type="journal article" date="2023" name="Nat. Commun.">
        <title>Diploid and tetraploid genomes of Acorus and the evolution of monocots.</title>
        <authorList>
            <person name="Ma L."/>
            <person name="Liu K.W."/>
            <person name="Li Z."/>
            <person name="Hsiao Y.Y."/>
            <person name="Qi Y."/>
            <person name="Fu T."/>
            <person name="Tang G.D."/>
            <person name="Zhang D."/>
            <person name="Sun W.H."/>
            <person name="Liu D.K."/>
            <person name="Li Y."/>
            <person name="Chen G.Z."/>
            <person name="Liu X.D."/>
            <person name="Liao X.Y."/>
            <person name="Jiang Y.T."/>
            <person name="Yu X."/>
            <person name="Hao Y."/>
            <person name="Huang J."/>
            <person name="Zhao X.W."/>
            <person name="Ke S."/>
            <person name="Chen Y.Y."/>
            <person name="Wu W.L."/>
            <person name="Hsu J.L."/>
            <person name="Lin Y.F."/>
            <person name="Huang M.D."/>
            <person name="Li C.Y."/>
            <person name="Huang L."/>
            <person name="Wang Z.W."/>
            <person name="Zhao X."/>
            <person name="Zhong W.Y."/>
            <person name="Peng D.H."/>
            <person name="Ahmad S."/>
            <person name="Lan S."/>
            <person name="Zhang J.S."/>
            <person name="Tsai W.C."/>
            <person name="Van de Peer Y."/>
            <person name="Liu Z.J."/>
        </authorList>
    </citation>
    <scope>NUCLEOTIDE SEQUENCE</scope>
    <source>
        <strain evidence="13">CP</strain>
    </source>
</reference>
<dbReference type="AlphaFoldDB" id="A0AAV9BZD9"/>
<organism evidence="13 14">
    <name type="scientific">Acorus calamus</name>
    <name type="common">Sweet flag</name>
    <dbReference type="NCBI Taxonomy" id="4465"/>
    <lineage>
        <taxon>Eukaryota</taxon>
        <taxon>Viridiplantae</taxon>
        <taxon>Streptophyta</taxon>
        <taxon>Embryophyta</taxon>
        <taxon>Tracheophyta</taxon>
        <taxon>Spermatophyta</taxon>
        <taxon>Magnoliopsida</taxon>
        <taxon>Liliopsida</taxon>
        <taxon>Acoraceae</taxon>
        <taxon>Acorus</taxon>
    </lineage>
</organism>
<evidence type="ECO:0000256" key="9">
    <source>
        <dbReference type="ARBA" id="ARBA00023136"/>
    </source>
</evidence>
<feature type="transmembrane region" description="Helical" evidence="10">
    <location>
        <begin position="446"/>
        <end position="466"/>
    </location>
</feature>
<dbReference type="GO" id="GO:0012505">
    <property type="term" value="C:endomembrane system"/>
    <property type="evidence" value="ECO:0007669"/>
    <property type="project" value="UniProtKB-SubCell"/>
</dbReference>
<dbReference type="PANTHER" id="PTHR33389:SF4">
    <property type="entry name" value="PII, URIDYLYLTRANSFERASE (DUF2921)"/>
    <property type="match status" value="1"/>
</dbReference>
<evidence type="ECO:0000256" key="4">
    <source>
        <dbReference type="ARBA" id="ARBA00012483"/>
    </source>
</evidence>
<evidence type="ECO:0000256" key="6">
    <source>
        <dbReference type="ARBA" id="ARBA00022692"/>
    </source>
</evidence>
<reference evidence="13" key="2">
    <citation type="submission" date="2023-06" db="EMBL/GenBank/DDBJ databases">
        <authorList>
            <person name="Ma L."/>
            <person name="Liu K.-W."/>
            <person name="Li Z."/>
            <person name="Hsiao Y.-Y."/>
            <person name="Qi Y."/>
            <person name="Fu T."/>
            <person name="Tang G."/>
            <person name="Zhang D."/>
            <person name="Sun W.-H."/>
            <person name="Liu D.-K."/>
            <person name="Li Y."/>
            <person name="Chen G.-Z."/>
            <person name="Liu X.-D."/>
            <person name="Liao X.-Y."/>
            <person name="Jiang Y.-T."/>
            <person name="Yu X."/>
            <person name="Hao Y."/>
            <person name="Huang J."/>
            <person name="Zhao X.-W."/>
            <person name="Ke S."/>
            <person name="Chen Y.-Y."/>
            <person name="Wu W.-L."/>
            <person name="Hsu J.-L."/>
            <person name="Lin Y.-F."/>
            <person name="Huang M.-D."/>
            <person name="Li C.-Y."/>
            <person name="Huang L."/>
            <person name="Wang Z.-W."/>
            <person name="Zhao X."/>
            <person name="Zhong W.-Y."/>
            <person name="Peng D.-H."/>
            <person name="Ahmad S."/>
            <person name="Lan S."/>
            <person name="Zhang J.-S."/>
            <person name="Tsai W.-C."/>
            <person name="Van De Peer Y."/>
            <person name="Liu Z.-J."/>
        </authorList>
    </citation>
    <scope>NUCLEOTIDE SEQUENCE</scope>
    <source>
        <strain evidence="13">CP</strain>
        <tissue evidence="13">Leaves</tissue>
    </source>
</reference>
<feature type="transmembrane region" description="Helical" evidence="10">
    <location>
        <begin position="478"/>
        <end position="500"/>
    </location>
</feature>
<sequence length="721" mass="81254">MKSLNERSSLAYFDKVLIVSQLSSATKYQFESKGVVEKACNPYPYQDQLLNETIDVYKGHEFCAMLKQFTLGQIFDVVPNGSCNSHCSKLGPFEPESEIDNLHIVMQELQCESKVNGDGVSSARVSAILRAIPPREDFRGKQRSGLDGMSLSMEGVWDSSSGQICMVGCLGVTNRCGSRICLYLALSFSLTQRSVLIGTISSIADSGVGSYFPLLFKKTVIPSELMSMSSDSHLSYKYSKIHLARAFLEWDKSFDVSVNVKKLFFIYPNKENIDELVVLTTLYNDLTLHTYLSTVSSRGVHSFLILEILSVGSLFGHCGLYRNESTITEDHALLNVSAYLSLRGHPNMNDSSLSLEGLYNPFDGKMYLIGCRDVSIATMDCLIQVKVEYPPKNVWSFIIPTAKVSITSQRNKDDPLYFHQIKFETAPILYQNQRLDIISQRAIKSFLRLIALSVAAASILGQLFYIRATPNSVPYISIVMLGVQALGYLIPLTTGVEALFEKRLFYPEHPLPYDLHENLGFYFTTYMSKLLVVATFLLTMMLIQKVWKSRIRLHTPAPLELSRVPNDKYVLLVSLAIHITGFLMVVVVHAFGANGSKLTSVGYPELEKREKKFCKWETVVEEYLGLAEDFFLLPQIIGNILWKLNCKPLRKTYYMGGTAVRFLHHLYNYFKGPEFDPHYGKNEYVMPSSMLGDIALSITSVLFAIVVYVQQSFTYEKIKAI</sequence>
<dbReference type="InterPro" id="IPR057425">
    <property type="entry name" value="DUF2921_N"/>
</dbReference>
<evidence type="ECO:0000256" key="3">
    <source>
        <dbReference type="ARBA" id="ARBA00004906"/>
    </source>
</evidence>
<evidence type="ECO:0000256" key="1">
    <source>
        <dbReference type="ARBA" id="ARBA00000900"/>
    </source>
</evidence>
<dbReference type="Pfam" id="PF11145">
    <property type="entry name" value="DUF2921"/>
    <property type="match status" value="1"/>
</dbReference>
<keyword evidence="6 10" id="KW-0812">Transmembrane</keyword>
<dbReference type="PANTHER" id="PTHR33389">
    <property type="entry name" value="FAMILY PROTEIN, PUTATIVE (DUF2921)-RELATED"/>
    <property type="match status" value="1"/>
</dbReference>
<feature type="transmembrane region" description="Helical" evidence="10">
    <location>
        <begin position="569"/>
        <end position="591"/>
    </location>
</feature>
<keyword evidence="7" id="KW-0833">Ubl conjugation pathway</keyword>
<dbReference type="EC" id="2.3.2.27" evidence="4"/>
<keyword evidence="14" id="KW-1185">Reference proteome</keyword>
<evidence type="ECO:0000256" key="2">
    <source>
        <dbReference type="ARBA" id="ARBA00004127"/>
    </source>
</evidence>
<proteinExistence type="predicted"/>
<dbReference type="EMBL" id="JAUJYO010000022">
    <property type="protein sequence ID" value="KAK1281921.1"/>
    <property type="molecule type" value="Genomic_DNA"/>
</dbReference>
<evidence type="ECO:0000259" key="12">
    <source>
        <dbReference type="Pfam" id="PF25333"/>
    </source>
</evidence>